<organism evidence="2 3">
    <name type="scientific">Salmonella enterica subsp. arizonae</name>
    <dbReference type="NCBI Taxonomy" id="59203"/>
    <lineage>
        <taxon>Bacteria</taxon>
        <taxon>Pseudomonadati</taxon>
        <taxon>Pseudomonadota</taxon>
        <taxon>Gammaproteobacteria</taxon>
        <taxon>Enterobacterales</taxon>
        <taxon>Enterobacteriaceae</taxon>
        <taxon>Salmonella</taxon>
    </lineage>
</organism>
<keyword evidence="1" id="KW-1133">Transmembrane helix</keyword>
<feature type="transmembrane region" description="Helical" evidence="1">
    <location>
        <begin position="106"/>
        <end position="131"/>
    </location>
</feature>
<dbReference type="AlphaFoldDB" id="A0A379S1Q5"/>
<evidence type="ECO:0000256" key="1">
    <source>
        <dbReference type="SAM" id="Phobius"/>
    </source>
</evidence>
<gene>
    <name evidence="2" type="ORF">NCTC7295_02388</name>
</gene>
<feature type="transmembrane region" description="Helical" evidence="1">
    <location>
        <begin position="23"/>
        <end position="43"/>
    </location>
</feature>
<keyword evidence="1" id="KW-0812">Transmembrane</keyword>
<feature type="transmembrane region" description="Helical" evidence="1">
    <location>
        <begin position="55"/>
        <end position="80"/>
    </location>
</feature>
<keyword evidence="1" id="KW-0472">Membrane</keyword>
<evidence type="ECO:0000313" key="3">
    <source>
        <dbReference type="Proteomes" id="UP000254124"/>
    </source>
</evidence>
<sequence length="199" mass="22468">MSLLSKIITPIDYLMISHSEKKWFDFILPITVSCIAVIIINILPKNISLIGKDSLISLVNGILQILSGFYIASMAAVATFQKKGMDNIMDGVAPTLRGKKLTRRRFLTYLFGYLAFMSITLYFVGGTVQLMSSSIKELHLSQYGWLKNLCLFIYLSFVCNILSTTALGMFFMIDKMHEEKPELIIPEANKVDNKNDDHP</sequence>
<protein>
    <submittedName>
        <fullName evidence="2">Phage membrane protein</fullName>
    </submittedName>
</protein>
<dbReference type="EMBL" id="UGWZ01000001">
    <property type="protein sequence ID" value="SUG14743.1"/>
    <property type="molecule type" value="Genomic_DNA"/>
</dbReference>
<proteinExistence type="predicted"/>
<dbReference type="Proteomes" id="UP000254124">
    <property type="component" value="Unassembled WGS sequence"/>
</dbReference>
<reference evidence="2 3" key="1">
    <citation type="submission" date="2018-06" db="EMBL/GenBank/DDBJ databases">
        <authorList>
            <consortium name="Pathogen Informatics"/>
            <person name="Doyle S."/>
        </authorList>
    </citation>
    <scope>NUCLEOTIDE SEQUENCE [LARGE SCALE GENOMIC DNA]</scope>
    <source>
        <strain evidence="2 3">NCTC7295</strain>
    </source>
</reference>
<accession>A0A379S1Q5</accession>
<feature type="transmembrane region" description="Helical" evidence="1">
    <location>
        <begin position="151"/>
        <end position="173"/>
    </location>
</feature>
<evidence type="ECO:0000313" key="2">
    <source>
        <dbReference type="EMBL" id="SUG14743.1"/>
    </source>
</evidence>
<name>A0A379S1Q5_SALER</name>